<proteinExistence type="predicted"/>
<evidence type="ECO:0000313" key="2">
    <source>
        <dbReference type="Proteomes" id="UP000001208"/>
    </source>
</evidence>
<gene>
    <name evidence="1" type="ordered locus">Ctha_0227</name>
</gene>
<evidence type="ECO:0000313" key="1">
    <source>
        <dbReference type="EMBL" id="ACF12698.1"/>
    </source>
</evidence>
<dbReference type="HOGENOM" id="CLU_114522_0_0_10"/>
<organism evidence="1 2">
    <name type="scientific">Chloroherpeton thalassium (strain ATCC 35110 / GB-78)</name>
    <dbReference type="NCBI Taxonomy" id="517418"/>
    <lineage>
        <taxon>Bacteria</taxon>
        <taxon>Pseudomonadati</taxon>
        <taxon>Chlorobiota</taxon>
        <taxon>Chlorobiia</taxon>
        <taxon>Chlorobiales</taxon>
        <taxon>Chloroherpetonaceae</taxon>
        <taxon>Chloroherpeton</taxon>
    </lineage>
</organism>
<dbReference type="InterPro" id="IPR029039">
    <property type="entry name" value="Flavoprotein-like_sf"/>
</dbReference>
<dbReference type="eggNOG" id="COG0716">
    <property type="taxonomic scope" value="Bacteria"/>
</dbReference>
<dbReference type="KEGG" id="cts:Ctha_0227"/>
<dbReference type="OrthoDB" id="597292at2"/>
<accession>B3QTF2</accession>
<dbReference type="Gene3D" id="3.40.50.360">
    <property type="match status" value="1"/>
</dbReference>
<name>B3QTF2_CHLT3</name>
<reference evidence="1 2" key="1">
    <citation type="submission" date="2008-06" db="EMBL/GenBank/DDBJ databases">
        <title>Complete sequence of Chloroherpeton thalassium ATCC 35110.</title>
        <authorList>
            <consortium name="US DOE Joint Genome Institute"/>
            <person name="Lucas S."/>
            <person name="Copeland A."/>
            <person name="Lapidus A."/>
            <person name="Glavina del Rio T."/>
            <person name="Dalin E."/>
            <person name="Tice H."/>
            <person name="Bruce D."/>
            <person name="Goodwin L."/>
            <person name="Pitluck S."/>
            <person name="Schmutz J."/>
            <person name="Larimer F."/>
            <person name="Land M."/>
            <person name="Hauser L."/>
            <person name="Kyrpides N."/>
            <person name="Mikhailova N."/>
            <person name="Liu Z."/>
            <person name="Li T."/>
            <person name="Zhao F."/>
            <person name="Overmann J."/>
            <person name="Bryant D.A."/>
            <person name="Richardson P."/>
        </authorList>
    </citation>
    <scope>NUCLEOTIDE SEQUENCE [LARGE SCALE GENOMIC DNA]</scope>
    <source>
        <strain evidence="2">ATCC 35110 / GB-78</strain>
    </source>
</reference>
<protein>
    <submittedName>
        <fullName evidence="1">Proto-chlorophyllide reductase 57 kD subunit</fullName>
    </submittedName>
</protein>
<dbReference type="SUPFAM" id="SSF52218">
    <property type="entry name" value="Flavoproteins"/>
    <property type="match status" value="1"/>
</dbReference>
<keyword evidence="2" id="KW-1185">Reference proteome</keyword>
<dbReference type="EMBL" id="CP001100">
    <property type="protein sequence ID" value="ACF12698.1"/>
    <property type="molecule type" value="Genomic_DNA"/>
</dbReference>
<dbReference type="AlphaFoldDB" id="B3QTF2"/>
<sequence length="147" mass="16031">MNAIILFDSHSSGGATDRIIDTIGQELAKRDIYVEKGKVLPNADYSFLDEFDLILLGSPIYNLRLSENLAGAIIQSNLLAKLDGKQIALFVICGGPELSADLLYLPQLQIPLLNKNIIAKKAFGMSCKNDPESAVSFAEEIYEKAAK</sequence>
<dbReference type="Proteomes" id="UP000001208">
    <property type="component" value="Chromosome"/>
</dbReference>
<dbReference type="RefSeq" id="WP_012498782.1">
    <property type="nucleotide sequence ID" value="NC_011026.1"/>
</dbReference>